<keyword evidence="1" id="KW-0812">Transmembrane</keyword>
<dbReference type="GO" id="GO:0005886">
    <property type="term" value="C:plasma membrane"/>
    <property type="evidence" value="ECO:0007669"/>
    <property type="project" value="TreeGrafter"/>
</dbReference>
<dbReference type="PANTHER" id="PTHR34989">
    <property type="entry name" value="PROTEIN HDED"/>
    <property type="match status" value="1"/>
</dbReference>
<name>A0A5J4YSN4_PORPP</name>
<dbReference type="InterPro" id="IPR052712">
    <property type="entry name" value="Acid_resist_chaperone_HdeD"/>
</dbReference>
<organism evidence="2 3">
    <name type="scientific">Porphyridium purpureum</name>
    <name type="common">Red alga</name>
    <name type="synonym">Porphyridium cruentum</name>
    <dbReference type="NCBI Taxonomy" id="35688"/>
    <lineage>
        <taxon>Eukaryota</taxon>
        <taxon>Rhodophyta</taxon>
        <taxon>Bangiophyceae</taxon>
        <taxon>Porphyridiales</taxon>
        <taxon>Porphyridiaceae</taxon>
        <taxon>Porphyridium</taxon>
    </lineage>
</organism>
<protein>
    <recommendedName>
        <fullName evidence="4">HdeD family acid-resistance protein</fullName>
    </recommendedName>
</protein>
<accession>A0A5J4YSN4</accession>
<comment type="caution">
    <text evidence="2">The sequence shown here is derived from an EMBL/GenBank/DDBJ whole genome shotgun (WGS) entry which is preliminary data.</text>
</comment>
<dbReference type="AlphaFoldDB" id="A0A5J4YSN4"/>
<dbReference type="EMBL" id="VRMN01000004">
    <property type="protein sequence ID" value="KAA8494409.1"/>
    <property type="molecule type" value="Genomic_DNA"/>
</dbReference>
<dbReference type="Pfam" id="PF03729">
    <property type="entry name" value="DUF308"/>
    <property type="match status" value="2"/>
</dbReference>
<sequence length="225" mass="23647">MDAPPQNELSGLLGLARRGMSVMPDGVDRDPRISTLQGLSFVLYGAVALVFPALTLALFTSLFASFALLFGALSFSSLVALRPFSRAWWHTIAESVVAMGAGLLALLAPNATALFVLHIVIMWSVLIGFNQLASACLSPADRSLRLTLALNGASLVALGWFLFSNAASHGLLSLVWVIALQSIMNGAFMLLSAGLQVKFQGQMYGNAPFFAESTPDALGSGAEAA</sequence>
<dbReference type="OMA" id="AWWHTIA"/>
<gene>
    <name evidence="2" type="ORF">FVE85_2650</name>
</gene>
<keyword evidence="1" id="KW-0472">Membrane</keyword>
<evidence type="ECO:0000313" key="2">
    <source>
        <dbReference type="EMBL" id="KAA8494409.1"/>
    </source>
</evidence>
<feature type="transmembrane region" description="Helical" evidence="1">
    <location>
        <begin position="144"/>
        <end position="163"/>
    </location>
</feature>
<feature type="transmembrane region" description="Helical" evidence="1">
    <location>
        <begin position="113"/>
        <end position="132"/>
    </location>
</feature>
<feature type="transmembrane region" description="Helical" evidence="1">
    <location>
        <begin position="175"/>
        <end position="195"/>
    </location>
</feature>
<feature type="transmembrane region" description="Helical" evidence="1">
    <location>
        <begin position="42"/>
        <end position="75"/>
    </location>
</feature>
<keyword evidence="1" id="KW-1133">Transmembrane helix</keyword>
<dbReference type="Proteomes" id="UP000324585">
    <property type="component" value="Unassembled WGS sequence"/>
</dbReference>
<reference evidence="3" key="1">
    <citation type="journal article" date="2019" name="Nat. Commun.">
        <title>Expansion of phycobilisome linker gene families in mesophilic red algae.</title>
        <authorList>
            <person name="Lee J."/>
            <person name="Kim D."/>
            <person name="Bhattacharya D."/>
            <person name="Yoon H.S."/>
        </authorList>
    </citation>
    <scope>NUCLEOTIDE SEQUENCE [LARGE SCALE GENOMIC DNA]</scope>
    <source>
        <strain evidence="3">CCMP 1328</strain>
    </source>
</reference>
<evidence type="ECO:0000256" key="1">
    <source>
        <dbReference type="SAM" id="Phobius"/>
    </source>
</evidence>
<keyword evidence="3" id="KW-1185">Reference proteome</keyword>
<dbReference type="PANTHER" id="PTHR34989:SF1">
    <property type="entry name" value="PROTEIN HDED"/>
    <property type="match status" value="1"/>
</dbReference>
<evidence type="ECO:0000313" key="3">
    <source>
        <dbReference type="Proteomes" id="UP000324585"/>
    </source>
</evidence>
<dbReference type="InterPro" id="IPR005325">
    <property type="entry name" value="DUF308_memb"/>
</dbReference>
<evidence type="ECO:0008006" key="4">
    <source>
        <dbReference type="Google" id="ProtNLM"/>
    </source>
</evidence>
<proteinExistence type="predicted"/>